<comment type="catalytic activity">
    <reaction evidence="9">
        <text>orotidine 5'-phosphate + H(+) = UMP + CO2</text>
        <dbReference type="Rhea" id="RHEA:11596"/>
        <dbReference type="ChEBI" id="CHEBI:15378"/>
        <dbReference type="ChEBI" id="CHEBI:16526"/>
        <dbReference type="ChEBI" id="CHEBI:57538"/>
        <dbReference type="ChEBI" id="CHEBI:57865"/>
        <dbReference type="EC" id="4.1.1.23"/>
    </reaction>
</comment>
<sequence length="273" mass="29372">MSNFQDILIDASNAANSHVCVGLDPDPELMPVSDIYEFCVSVIDATADAAAAFKPNLAFFEALGAPGFVSMKRVVEYIHNKYPGKIVIGDGKRGDIGSTSAKYAKALFEIWEFDAATVNAYGGYESIEPFLSYTNKGVFLWCKSSNPGGSQFQGDEKTEGNPVFKKMAALANEWNAEGNLGLVVGATYPYELKVVRELAPSVPMLIPGVGSQEGNLEGSVLSAMSKSGANFLINASRSIIYASERKDTFQTASAEAANSLRERIENIIGRNPR</sequence>
<dbReference type="Pfam" id="PF00215">
    <property type="entry name" value="OMPdecase"/>
    <property type="match status" value="1"/>
</dbReference>
<keyword evidence="5" id="KW-0210">Decarboxylase</keyword>
<evidence type="ECO:0000256" key="1">
    <source>
        <dbReference type="ARBA" id="ARBA00004861"/>
    </source>
</evidence>
<proteinExistence type="inferred from homology"/>
<dbReference type="NCBIfam" id="TIGR02127">
    <property type="entry name" value="pyrF_sub2"/>
    <property type="match status" value="1"/>
</dbReference>
<dbReference type="HAMAP" id="MF_01215">
    <property type="entry name" value="OMPdecase_type2"/>
    <property type="match status" value="1"/>
</dbReference>
<name>A0A381SCK1_9ZZZZ</name>
<dbReference type="CDD" id="cd04725">
    <property type="entry name" value="OMP_decarboxylase_like"/>
    <property type="match status" value="1"/>
</dbReference>
<dbReference type="PANTHER" id="PTHR43375">
    <property type="entry name" value="OROTIDINE 5'-PHOSPHATE DECARBOXYLASE"/>
    <property type="match status" value="1"/>
</dbReference>
<keyword evidence="7" id="KW-0456">Lyase</keyword>
<dbReference type="GO" id="GO:0004590">
    <property type="term" value="F:orotidine-5'-phosphate decarboxylase activity"/>
    <property type="evidence" value="ECO:0007669"/>
    <property type="project" value="UniProtKB-EC"/>
</dbReference>
<evidence type="ECO:0000256" key="2">
    <source>
        <dbReference type="ARBA" id="ARBA00008847"/>
    </source>
</evidence>
<feature type="domain" description="Orotidine 5'-phosphate decarboxylase" evidence="10">
    <location>
        <begin position="18"/>
        <end position="252"/>
    </location>
</feature>
<evidence type="ECO:0000256" key="5">
    <source>
        <dbReference type="ARBA" id="ARBA00022793"/>
    </source>
</evidence>
<dbReference type="EMBL" id="UINC01002881">
    <property type="protein sequence ID" value="SVA01209.1"/>
    <property type="molecule type" value="Genomic_DNA"/>
</dbReference>
<evidence type="ECO:0000256" key="3">
    <source>
        <dbReference type="ARBA" id="ARBA00012321"/>
    </source>
</evidence>
<protein>
    <recommendedName>
        <fullName evidence="4">Orotidine 5'-phosphate decarboxylase</fullName>
        <ecNumber evidence="3">4.1.1.23</ecNumber>
    </recommendedName>
    <alternativeName>
        <fullName evidence="8">OMP decarboxylase</fullName>
    </alternativeName>
</protein>
<evidence type="ECO:0000256" key="7">
    <source>
        <dbReference type="ARBA" id="ARBA00023239"/>
    </source>
</evidence>
<evidence type="ECO:0000313" key="11">
    <source>
        <dbReference type="EMBL" id="SVA01209.1"/>
    </source>
</evidence>
<dbReference type="Gene3D" id="3.20.20.70">
    <property type="entry name" value="Aldolase class I"/>
    <property type="match status" value="1"/>
</dbReference>
<dbReference type="GO" id="GO:0006207">
    <property type="term" value="P:'de novo' pyrimidine nucleobase biosynthetic process"/>
    <property type="evidence" value="ECO:0007669"/>
    <property type="project" value="InterPro"/>
</dbReference>
<dbReference type="GO" id="GO:0044205">
    <property type="term" value="P:'de novo' UMP biosynthetic process"/>
    <property type="evidence" value="ECO:0007669"/>
    <property type="project" value="UniProtKB-UniPathway"/>
</dbReference>
<dbReference type="AlphaFoldDB" id="A0A381SCK1"/>
<dbReference type="SMART" id="SM00934">
    <property type="entry name" value="OMPdecase"/>
    <property type="match status" value="1"/>
</dbReference>
<evidence type="ECO:0000256" key="6">
    <source>
        <dbReference type="ARBA" id="ARBA00022975"/>
    </source>
</evidence>
<evidence type="ECO:0000256" key="8">
    <source>
        <dbReference type="ARBA" id="ARBA00033428"/>
    </source>
</evidence>
<evidence type="ECO:0000259" key="10">
    <source>
        <dbReference type="SMART" id="SM00934"/>
    </source>
</evidence>
<dbReference type="UniPathway" id="UPA00070">
    <property type="reaction ID" value="UER00120"/>
</dbReference>
<comment type="similarity">
    <text evidence="2">Belongs to the OMP decarboxylase family. Type 2 subfamily.</text>
</comment>
<dbReference type="SUPFAM" id="SSF51366">
    <property type="entry name" value="Ribulose-phoshate binding barrel"/>
    <property type="match status" value="1"/>
</dbReference>
<evidence type="ECO:0000256" key="9">
    <source>
        <dbReference type="ARBA" id="ARBA00049157"/>
    </source>
</evidence>
<dbReference type="InterPro" id="IPR011060">
    <property type="entry name" value="RibuloseP-bd_barrel"/>
</dbReference>
<dbReference type="EC" id="4.1.1.23" evidence="3"/>
<comment type="pathway">
    <text evidence="1">Pyrimidine metabolism; UMP biosynthesis via de novo pathway; UMP from orotate: step 2/2.</text>
</comment>
<organism evidence="11">
    <name type="scientific">marine metagenome</name>
    <dbReference type="NCBI Taxonomy" id="408172"/>
    <lineage>
        <taxon>unclassified sequences</taxon>
        <taxon>metagenomes</taxon>
        <taxon>ecological metagenomes</taxon>
    </lineage>
</organism>
<dbReference type="PANTHER" id="PTHR43375:SF1">
    <property type="entry name" value="OROTIDINE 5'-PHOSPHATE DECARBOXYLASE"/>
    <property type="match status" value="1"/>
</dbReference>
<reference evidence="11" key="1">
    <citation type="submission" date="2018-05" db="EMBL/GenBank/DDBJ databases">
        <authorList>
            <person name="Lanie J.A."/>
            <person name="Ng W.-L."/>
            <person name="Kazmierczak K.M."/>
            <person name="Andrzejewski T.M."/>
            <person name="Davidsen T.M."/>
            <person name="Wayne K.J."/>
            <person name="Tettelin H."/>
            <person name="Glass J.I."/>
            <person name="Rusch D."/>
            <person name="Podicherti R."/>
            <person name="Tsui H.-C.T."/>
            <person name="Winkler M.E."/>
        </authorList>
    </citation>
    <scope>NUCLEOTIDE SEQUENCE</scope>
</reference>
<evidence type="ECO:0000256" key="4">
    <source>
        <dbReference type="ARBA" id="ARBA00021923"/>
    </source>
</evidence>
<keyword evidence="6" id="KW-0665">Pyrimidine biosynthesis</keyword>
<dbReference type="InterPro" id="IPR011995">
    <property type="entry name" value="OMPdecase_type-2"/>
</dbReference>
<dbReference type="InterPro" id="IPR001754">
    <property type="entry name" value="OMPdeCOase_dom"/>
</dbReference>
<accession>A0A381SCK1</accession>
<gene>
    <name evidence="11" type="ORF">METZ01_LOCUS54063</name>
</gene>
<dbReference type="InterPro" id="IPR013785">
    <property type="entry name" value="Aldolase_TIM"/>
</dbReference>